<keyword evidence="4 8" id="KW-0378">Hydrolase</keyword>
<dbReference type="SUPFAM" id="SSF55031">
    <property type="entry name" value="Bacterial exopeptidase dimerisation domain"/>
    <property type="match status" value="1"/>
</dbReference>
<dbReference type="InterPro" id="IPR036264">
    <property type="entry name" value="Bact_exopeptidase_dim_dom"/>
</dbReference>
<keyword evidence="5" id="KW-0862">Zinc</keyword>
<gene>
    <name evidence="8" type="ORF">FE839_05585</name>
</gene>
<feature type="domain" description="Peptidase M20 dimerisation" evidence="7">
    <location>
        <begin position="170"/>
        <end position="272"/>
    </location>
</feature>
<proteinExistence type="inferred from homology"/>
<dbReference type="AlphaFoldDB" id="A0A5R9LPQ5"/>
<dbReference type="InterPro" id="IPR050072">
    <property type="entry name" value="Peptidase_M20A"/>
</dbReference>
<dbReference type="GO" id="GO:0046872">
    <property type="term" value="F:metal ion binding"/>
    <property type="evidence" value="ECO:0007669"/>
    <property type="project" value="UniProtKB-KW"/>
</dbReference>
<dbReference type="PANTHER" id="PTHR43808:SF8">
    <property type="entry name" value="PEPTIDASE M20 DIMERISATION DOMAIN-CONTAINING PROTEIN"/>
    <property type="match status" value="1"/>
</dbReference>
<evidence type="ECO:0000256" key="3">
    <source>
        <dbReference type="ARBA" id="ARBA00022723"/>
    </source>
</evidence>
<dbReference type="Pfam" id="PF07687">
    <property type="entry name" value="M20_dimer"/>
    <property type="match status" value="1"/>
</dbReference>
<keyword evidence="9" id="KW-1185">Reference proteome</keyword>
<comment type="caution">
    <text evidence="8">The sequence shown here is derived from an EMBL/GenBank/DDBJ whole genome shotgun (WGS) entry which is preliminary data.</text>
</comment>
<dbReference type="InterPro" id="IPR011650">
    <property type="entry name" value="Peptidase_M20_dimer"/>
</dbReference>
<keyword evidence="3" id="KW-0479">Metal-binding</keyword>
<evidence type="ECO:0000256" key="2">
    <source>
        <dbReference type="ARBA" id="ARBA00006247"/>
    </source>
</evidence>
<evidence type="ECO:0000256" key="6">
    <source>
        <dbReference type="ARBA" id="ARBA00023285"/>
    </source>
</evidence>
<dbReference type="InterPro" id="IPR002933">
    <property type="entry name" value="Peptidase_M20"/>
</dbReference>
<name>A0A5R9LPQ5_9ENTR</name>
<evidence type="ECO:0000313" key="9">
    <source>
        <dbReference type="Proteomes" id="UP000307430"/>
    </source>
</evidence>
<dbReference type="Gene3D" id="3.40.630.10">
    <property type="entry name" value="Zn peptidases"/>
    <property type="match status" value="1"/>
</dbReference>
<dbReference type="PROSITE" id="PS00758">
    <property type="entry name" value="ARGE_DAPE_CPG2_1"/>
    <property type="match status" value="1"/>
</dbReference>
<dbReference type="GO" id="GO:0016787">
    <property type="term" value="F:hydrolase activity"/>
    <property type="evidence" value="ECO:0007669"/>
    <property type="project" value="UniProtKB-KW"/>
</dbReference>
<dbReference type="RefSeq" id="WP_138359847.1">
    <property type="nucleotide sequence ID" value="NZ_JBCIVH010000021.1"/>
</dbReference>
<dbReference type="PANTHER" id="PTHR43808">
    <property type="entry name" value="ACETYLORNITHINE DEACETYLASE"/>
    <property type="match status" value="1"/>
</dbReference>
<evidence type="ECO:0000256" key="1">
    <source>
        <dbReference type="ARBA" id="ARBA00001947"/>
    </source>
</evidence>
<dbReference type="InterPro" id="IPR001261">
    <property type="entry name" value="ArgE/DapE_CS"/>
</dbReference>
<organism evidence="8 9">
    <name type="scientific">Klebsiella indica</name>
    <dbReference type="NCBI Taxonomy" id="2582917"/>
    <lineage>
        <taxon>Bacteria</taxon>
        <taxon>Pseudomonadati</taxon>
        <taxon>Pseudomonadota</taxon>
        <taxon>Gammaproteobacteria</taxon>
        <taxon>Enterobacterales</taxon>
        <taxon>Enterobacteriaceae</taxon>
        <taxon>Klebsiella/Raoultella group</taxon>
        <taxon>Klebsiella</taxon>
    </lineage>
</organism>
<dbReference type="NCBIfam" id="NF009555">
    <property type="entry name" value="PRK13004.1"/>
    <property type="match status" value="1"/>
</dbReference>
<reference evidence="8 9" key="1">
    <citation type="submission" date="2019-05" db="EMBL/GenBank/DDBJ databases">
        <title>Genome sequence of Klebsiella sp strain TOUT106.</title>
        <authorList>
            <person name="Rahi P."/>
            <person name="Chaudhari D."/>
        </authorList>
    </citation>
    <scope>NUCLEOTIDE SEQUENCE [LARGE SCALE GENOMIC DNA]</scope>
    <source>
        <strain evidence="8 9">TOUT106</strain>
    </source>
</reference>
<dbReference type="Proteomes" id="UP000307430">
    <property type="component" value="Unassembled WGS sequence"/>
</dbReference>
<evidence type="ECO:0000313" key="8">
    <source>
        <dbReference type="EMBL" id="TLV21991.1"/>
    </source>
</evidence>
<comment type="cofactor">
    <cofactor evidence="1">
        <name>Zn(2+)</name>
        <dbReference type="ChEBI" id="CHEBI:29105"/>
    </cofactor>
</comment>
<sequence>MNQQRQNTVITCCQRLIQKQSYSGQEKVVVDEIHTIMTELGYDEITIDRYGNIIGMMKGHLPGRHILFDGHIDTVPVNAAQWQYSPYSAEIIDDKIYGRGTSDMKGAVAAMLTAISNFAHDSNRQFAGNLYVSCVVHEECFEGVASRLISQNVKPDVVIIGEASELNLKIGQRGRAEILLETFGKPAHSANPETGINAVYSMATLLNALQKLPVEQHPQLGKGILEVTDIKSSPWPGASVVPDYCRATADRRLLTGETPASVLAPLQMLLDQCAEHNPHFKAKVSFAEGEETCWTGEQIQAMRFFPGWIMDEASPLVQTALTALRESGLTPEVTTYSFCTNGSHYAGEANIPTLGFGPSRENLAHVIDEYIEVKQLLGASQGYYALAKALTKSES</sequence>
<comment type="similarity">
    <text evidence="2">Belongs to the peptidase M20A family.</text>
</comment>
<dbReference type="Gene3D" id="3.30.70.360">
    <property type="match status" value="1"/>
</dbReference>
<evidence type="ECO:0000256" key="5">
    <source>
        <dbReference type="ARBA" id="ARBA00022833"/>
    </source>
</evidence>
<evidence type="ECO:0000256" key="4">
    <source>
        <dbReference type="ARBA" id="ARBA00022801"/>
    </source>
</evidence>
<dbReference type="SUPFAM" id="SSF53187">
    <property type="entry name" value="Zn-dependent exopeptidases"/>
    <property type="match status" value="1"/>
</dbReference>
<keyword evidence="6" id="KW-0170">Cobalt</keyword>
<dbReference type="EMBL" id="VCHQ01000006">
    <property type="protein sequence ID" value="TLV21991.1"/>
    <property type="molecule type" value="Genomic_DNA"/>
</dbReference>
<protein>
    <submittedName>
        <fullName evidence="8">YgeY family selenium metabolism-linked hydrolase</fullName>
    </submittedName>
</protein>
<accession>A0A5R9LPQ5</accession>
<dbReference type="Pfam" id="PF01546">
    <property type="entry name" value="Peptidase_M20"/>
    <property type="match status" value="1"/>
</dbReference>
<evidence type="ECO:0000259" key="7">
    <source>
        <dbReference type="Pfam" id="PF07687"/>
    </source>
</evidence>